<evidence type="ECO:0000313" key="5">
    <source>
        <dbReference type="EMBL" id="KAF1748755.1"/>
    </source>
</evidence>
<accession>A0A6A5G257</accession>
<comment type="caution">
    <text evidence="5">The sequence shown here is derived from an EMBL/GenBank/DDBJ whole genome shotgun (WGS) entry which is preliminary data.</text>
</comment>
<dbReference type="GeneID" id="9822717"/>
<name>A0A6A5G257_CAERE</name>
<evidence type="ECO:0000256" key="3">
    <source>
        <dbReference type="ARBA" id="ARBA00022679"/>
    </source>
</evidence>
<comment type="similarity">
    <text evidence="1">Belongs to the TENT family.</text>
</comment>
<sequence length="314" mass="36154">MEGNIAAPHWEDLTENEMTRLAKILKPVEIHSRRTQNAITMHLTLLMQTLVNKLRDNGIDINGVYLIGGAASYVVSSVHIFNDIDLMMSVGAPNGYEEEKKLFNSIRDLVVKCIGQMTASAGSQYFHKTHLTHNNNGDSWSLLSLYNMYGKNIELKFVLRLARDFIFSTDSIKVDISPQVFELSGENRMTSSFGNLEVAKYHIQNRMIDTINPDQIKGGGFLKFVHLKCKKYKDAKKDENLEQLLVAMTEGFLREPYQLEKYLANHFRQQDVNYKIGFLRKFWDICNKPCLQIFSEDLERFKNTALGICRRLEQ</sequence>
<comment type="catalytic activity">
    <reaction evidence="4">
        <text>RNA(n) + ATP = RNA(n)-3'-adenine ribonucleotide + diphosphate</text>
        <dbReference type="Rhea" id="RHEA:11332"/>
        <dbReference type="Rhea" id="RHEA-COMP:14527"/>
        <dbReference type="Rhea" id="RHEA-COMP:17347"/>
        <dbReference type="ChEBI" id="CHEBI:30616"/>
        <dbReference type="ChEBI" id="CHEBI:33019"/>
        <dbReference type="ChEBI" id="CHEBI:140395"/>
        <dbReference type="ChEBI" id="CHEBI:173115"/>
        <dbReference type="EC" id="2.7.7.19"/>
    </reaction>
    <physiologicalReaction direction="left-to-right" evidence="4">
        <dbReference type="Rhea" id="RHEA:11333"/>
    </physiologicalReaction>
</comment>
<proteinExistence type="inferred from homology"/>
<dbReference type="KEGG" id="crq:GCK72_025222"/>
<evidence type="ECO:0000256" key="2">
    <source>
        <dbReference type="ARBA" id="ARBA00012388"/>
    </source>
</evidence>
<dbReference type="EMBL" id="WUAV01000006">
    <property type="protein sequence ID" value="KAF1748755.1"/>
    <property type="molecule type" value="Genomic_DNA"/>
</dbReference>
<dbReference type="GO" id="GO:1990817">
    <property type="term" value="F:poly(A) RNA polymerase activity"/>
    <property type="evidence" value="ECO:0007669"/>
    <property type="project" value="UniProtKB-EC"/>
</dbReference>
<organism evidence="5 6">
    <name type="scientific">Caenorhabditis remanei</name>
    <name type="common">Caenorhabditis vulgaris</name>
    <dbReference type="NCBI Taxonomy" id="31234"/>
    <lineage>
        <taxon>Eukaryota</taxon>
        <taxon>Metazoa</taxon>
        <taxon>Ecdysozoa</taxon>
        <taxon>Nematoda</taxon>
        <taxon>Chromadorea</taxon>
        <taxon>Rhabditida</taxon>
        <taxon>Rhabditina</taxon>
        <taxon>Rhabditomorpha</taxon>
        <taxon>Rhabditoidea</taxon>
        <taxon>Rhabditidae</taxon>
        <taxon>Peloderinae</taxon>
        <taxon>Caenorhabditis</taxon>
    </lineage>
</organism>
<evidence type="ECO:0000256" key="4">
    <source>
        <dbReference type="ARBA" id="ARBA00047933"/>
    </source>
</evidence>
<protein>
    <recommendedName>
        <fullName evidence="2">polynucleotide adenylyltransferase</fullName>
        <ecNumber evidence="2">2.7.7.19</ecNumber>
    </recommendedName>
</protein>
<dbReference type="EC" id="2.7.7.19" evidence="2"/>
<dbReference type="AlphaFoldDB" id="A0A6A5G257"/>
<dbReference type="SMART" id="SM01153">
    <property type="entry name" value="DUF1693"/>
    <property type="match status" value="1"/>
</dbReference>
<dbReference type="GO" id="GO:0048255">
    <property type="term" value="P:mRNA stabilization"/>
    <property type="evidence" value="ECO:0007669"/>
    <property type="project" value="TreeGrafter"/>
</dbReference>
<gene>
    <name evidence="5" type="ORF">GCK72_025222</name>
</gene>
<evidence type="ECO:0000256" key="1">
    <source>
        <dbReference type="ARBA" id="ARBA00007631"/>
    </source>
</evidence>
<keyword evidence="3" id="KW-0808">Transferase</keyword>
<dbReference type="PANTHER" id="PTHR12974:SF36">
    <property type="entry name" value="POLYNUCLEOTIDE ADENYLYLTRANSFERASE"/>
    <property type="match status" value="1"/>
</dbReference>
<dbReference type="RefSeq" id="XP_003093371.2">
    <property type="nucleotide sequence ID" value="XM_003093323.2"/>
</dbReference>
<dbReference type="Pfam" id="PF07984">
    <property type="entry name" value="NTP_transf_7"/>
    <property type="match status" value="1"/>
</dbReference>
<dbReference type="Proteomes" id="UP000483820">
    <property type="component" value="Chromosome X"/>
</dbReference>
<dbReference type="PANTHER" id="PTHR12974">
    <property type="entry name" value="PRION-LIKE- Q/N-RICH -DOMAIN-BEARING PROTEIN PROTEIN 44"/>
    <property type="match status" value="1"/>
</dbReference>
<dbReference type="InterPro" id="IPR012937">
    <property type="entry name" value="TET5"/>
</dbReference>
<dbReference type="GO" id="GO:0003723">
    <property type="term" value="F:RNA binding"/>
    <property type="evidence" value="ECO:0007669"/>
    <property type="project" value="TreeGrafter"/>
</dbReference>
<reference evidence="5 6" key="1">
    <citation type="submission" date="2019-12" db="EMBL/GenBank/DDBJ databases">
        <title>Chromosome-level assembly of the Caenorhabditis remanei genome.</title>
        <authorList>
            <person name="Teterina A.A."/>
            <person name="Willis J.H."/>
            <person name="Phillips P.C."/>
        </authorList>
    </citation>
    <scope>NUCLEOTIDE SEQUENCE [LARGE SCALE GENOMIC DNA]</scope>
    <source>
        <strain evidence="5 6">PX506</strain>
        <tissue evidence="5">Whole organism</tissue>
    </source>
</reference>
<evidence type="ECO:0000313" key="6">
    <source>
        <dbReference type="Proteomes" id="UP000483820"/>
    </source>
</evidence>
<dbReference type="CTD" id="9822717"/>